<dbReference type="InterPro" id="IPR011010">
    <property type="entry name" value="DNA_brk_join_enz"/>
</dbReference>
<evidence type="ECO:0000259" key="6">
    <source>
        <dbReference type="PROSITE" id="PS51898"/>
    </source>
</evidence>
<accession>A0A1H2EDV8</accession>
<organism evidence="8 9">
    <name type="scientific">Desulfobacula phenolica</name>
    <dbReference type="NCBI Taxonomy" id="90732"/>
    <lineage>
        <taxon>Bacteria</taxon>
        <taxon>Pseudomonadati</taxon>
        <taxon>Thermodesulfobacteriota</taxon>
        <taxon>Desulfobacteria</taxon>
        <taxon>Desulfobacterales</taxon>
        <taxon>Desulfobacteraceae</taxon>
        <taxon>Desulfobacula</taxon>
    </lineage>
</organism>
<keyword evidence="2" id="KW-0229">DNA integration</keyword>
<dbReference type="PROSITE" id="PS51898">
    <property type="entry name" value="TYR_RECOMBINASE"/>
    <property type="match status" value="1"/>
</dbReference>
<dbReference type="InterPro" id="IPR002104">
    <property type="entry name" value="Integrase_catalytic"/>
</dbReference>
<dbReference type="Proteomes" id="UP000199608">
    <property type="component" value="Unassembled WGS sequence"/>
</dbReference>
<proteinExistence type="inferred from homology"/>
<reference evidence="9" key="1">
    <citation type="submission" date="2016-10" db="EMBL/GenBank/DDBJ databases">
        <authorList>
            <person name="Varghese N."/>
            <person name="Submissions S."/>
        </authorList>
    </citation>
    <scope>NUCLEOTIDE SEQUENCE [LARGE SCALE GENOMIC DNA]</scope>
    <source>
        <strain evidence="9">DSM 3384</strain>
    </source>
</reference>
<evidence type="ECO:0000256" key="4">
    <source>
        <dbReference type="ARBA" id="ARBA00023172"/>
    </source>
</evidence>
<evidence type="ECO:0000256" key="1">
    <source>
        <dbReference type="ARBA" id="ARBA00008857"/>
    </source>
</evidence>
<dbReference type="Gene3D" id="1.10.150.130">
    <property type="match status" value="2"/>
</dbReference>
<dbReference type="Pfam" id="PF13495">
    <property type="entry name" value="Phage_int_SAM_4"/>
    <property type="match status" value="1"/>
</dbReference>
<dbReference type="PANTHER" id="PTHR30349:SF64">
    <property type="entry name" value="PROPHAGE INTEGRASE INTD-RELATED"/>
    <property type="match status" value="1"/>
</dbReference>
<dbReference type="GO" id="GO:0006310">
    <property type="term" value="P:DNA recombination"/>
    <property type="evidence" value="ECO:0007669"/>
    <property type="project" value="UniProtKB-KW"/>
</dbReference>
<sequence>MKKISQQLLKQFDAQLITNRIPSENHNFFRKWLRYYIDFCSKYDHRPKNTESLIHFINKLREKRQSKQQQKQAYDAILIFYKMFGIHPKWHEKPSPKNRFEKEDLSIREQTVSYNKNEVVFDNNWKYVYTGLSDEIKVRHYSPKTFKAYSIWVSKFQNFVQSKSLEELSTDDVKAFLTFLAVEQHISASSQNQAFNALLFFFRNILKKEFGRIDGVVRAKRKPYIPVVLSRQEIDFIIGKLRYPYDLIVKLLYGCGLRLSECMNIRMNNFNFDTGILTIHDGKGKKDRTLPLPETILSDLTCQVDVVKKLHRQDLKEDYSGVFMFDAIERKYKNAGKEFNWQWFFPAKELTYVPETNEYRRSHLHNRHVQKAIKSAVNRVQLTKRATAHTFRHSFASHLLQANYDIRTIQELLGHSDVRTTMIYTHTVKSRTLKESKSPLDL</sequence>
<dbReference type="InterPro" id="IPR044068">
    <property type="entry name" value="CB"/>
</dbReference>
<dbReference type="InterPro" id="IPR050090">
    <property type="entry name" value="Tyrosine_recombinase_XerCD"/>
</dbReference>
<dbReference type="PROSITE" id="PS51900">
    <property type="entry name" value="CB"/>
    <property type="match status" value="1"/>
</dbReference>
<dbReference type="EMBL" id="FNLL01000003">
    <property type="protein sequence ID" value="SDT92938.1"/>
    <property type="molecule type" value="Genomic_DNA"/>
</dbReference>
<dbReference type="InterPro" id="IPR010998">
    <property type="entry name" value="Integrase_recombinase_N"/>
</dbReference>
<evidence type="ECO:0000256" key="2">
    <source>
        <dbReference type="ARBA" id="ARBA00022908"/>
    </source>
</evidence>
<evidence type="ECO:0000313" key="8">
    <source>
        <dbReference type="EMBL" id="SDT92938.1"/>
    </source>
</evidence>
<dbReference type="InterPro" id="IPR004107">
    <property type="entry name" value="Integrase_SAM-like_N"/>
</dbReference>
<dbReference type="InterPro" id="IPR013762">
    <property type="entry name" value="Integrase-like_cat_sf"/>
</dbReference>
<dbReference type="InterPro" id="IPR011946">
    <property type="entry name" value="Integrase_integron-type"/>
</dbReference>
<comment type="similarity">
    <text evidence="1">Belongs to the 'phage' integrase family.</text>
</comment>
<keyword evidence="4" id="KW-0233">DNA recombination</keyword>
<dbReference type="Gene3D" id="1.10.443.10">
    <property type="entry name" value="Intergrase catalytic core"/>
    <property type="match status" value="1"/>
</dbReference>
<protein>
    <submittedName>
        <fullName evidence="8">Integron integrase</fullName>
    </submittedName>
</protein>
<name>A0A1H2EDV8_9BACT</name>
<keyword evidence="9" id="KW-1185">Reference proteome</keyword>
<dbReference type="NCBIfam" id="TIGR02249">
    <property type="entry name" value="integrase_gron"/>
    <property type="match status" value="1"/>
</dbReference>
<evidence type="ECO:0000256" key="5">
    <source>
        <dbReference type="PROSITE-ProRule" id="PRU01248"/>
    </source>
</evidence>
<evidence type="ECO:0000313" key="9">
    <source>
        <dbReference type="Proteomes" id="UP000199608"/>
    </source>
</evidence>
<evidence type="ECO:0000256" key="3">
    <source>
        <dbReference type="ARBA" id="ARBA00023125"/>
    </source>
</evidence>
<dbReference type="GO" id="GO:0003677">
    <property type="term" value="F:DNA binding"/>
    <property type="evidence" value="ECO:0007669"/>
    <property type="project" value="UniProtKB-UniRule"/>
</dbReference>
<keyword evidence="3 5" id="KW-0238">DNA-binding</keyword>
<dbReference type="SUPFAM" id="SSF56349">
    <property type="entry name" value="DNA breaking-rejoining enzymes"/>
    <property type="match status" value="1"/>
</dbReference>
<feature type="domain" description="Core-binding (CB)" evidence="7">
    <location>
        <begin position="123"/>
        <end position="206"/>
    </location>
</feature>
<dbReference type="GO" id="GO:0015074">
    <property type="term" value="P:DNA integration"/>
    <property type="evidence" value="ECO:0007669"/>
    <property type="project" value="UniProtKB-KW"/>
</dbReference>
<dbReference type="PANTHER" id="PTHR30349">
    <property type="entry name" value="PHAGE INTEGRASE-RELATED"/>
    <property type="match status" value="1"/>
</dbReference>
<dbReference type="Pfam" id="PF00589">
    <property type="entry name" value="Phage_integrase"/>
    <property type="match status" value="1"/>
</dbReference>
<gene>
    <name evidence="8" type="ORF">SAMN04487931_10319</name>
</gene>
<feature type="domain" description="Tyr recombinase" evidence="6">
    <location>
        <begin position="224"/>
        <end position="437"/>
    </location>
</feature>
<evidence type="ECO:0000259" key="7">
    <source>
        <dbReference type="PROSITE" id="PS51900"/>
    </source>
</evidence>
<dbReference type="AlphaFoldDB" id="A0A1H2EDV8"/>